<dbReference type="InterPro" id="IPR000160">
    <property type="entry name" value="GGDEF_dom"/>
</dbReference>
<evidence type="ECO:0000256" key="1">
    <source>
        <dbReference type="SAM" id="Phobius"/>
    </source>
</evidence>
<dbReference type="Proteomes" id="UP001176021">
    <property type="component" value="Unassembled WGS sequence"/>
</dbReference>
<accession>A0ABT8QQ70</accession>
<dbReference type="PROSITE" id="PS50887">
    <property type="entry name" value="GGDEF"/>
    <property type="match status" value="1"/>
</dbReference>
<reference evidence="3" key="1">
    <citation type="submission" date="2022-05" db="EMBL/GenBank/DDBJ databases">
        <title>Expanded diversity of anoxic marine methylotrophy in a Black Sea sulfate reducing microorganism.</title>
        <authorList>
            <person name="Fischer P.Q."/>
            <person name="Stams A.J.M."/>
            <person name="Villanueva L."/>
            <person name="Sousa D.Z."/>
        </authorList>
    </citation>
    <scope>NUCLEOTIDE SEQUENCE</scope>
    <source>
        <strain evidence="3">P130</strain>
    </source>
</reference>
<gene>
    <name evidence="3" type="ORF">M8H41_11570</name>
</gene>
<proteinExistence type="predicted"/>
<feature type="transmembrane region" description="Helical" evidence="1">
    <location>
        <begin position="34"/>
        <end position="57"/>
    </location>
</feature>
<keyword evidence="4" id="KW-1185">Reference proteome</keyword>
<keyword evidence="1" id="KW-0472">Membrane</keyword>
<dbReference type="InterPro" id="IPR029787">
    <property type="entry name" value="Nucleotide_cyclase"/>
</dbReference>
<protein>
    <submittedName>
        <fullName evidence="3">GGDEF domain-containing protein</fullName>
    </submittedName>
</protein>
<keyword evidence="1" id="KW-1133">Transmembrane helix</keyword>
<dbReference type="RefSeq" id="WP_252469119.1">
    <property type="nucleotide sequence ID" value="NZ_JAMHFY010000008.1"/>
</dbReference>
<dbReference type="SUPFAM" id="SSF55073">
    <property type="entry name" value="Nucleotide cyclase"/>
    <property type="match status" value="1"/>
</dbReference>
<dbReference type="Gene3D" id="3.30.70.270">
    <property type="match status" value="1"/>
</dbReference>
<dbReference type="EMBL" id="JAMJEV010000008">
    <property type="protein sequence ID" value="MDO0823493.1"/>
    <property type="molecule type" value="Genomic_DNA"/>
</dbReference>
<dbReference type="InterPro" id="IPR043128">
    <property type="entry name" value="Rev_trsase/Diguanyl_cyclase"/>
</dbReference>
<feature type="domain" description="GGDEF" evidence="2">
    <location>
        <begin position="98"/>
        <end position="226"/>
    </location>
</feature>
<sequence>MSIFKLGLFGGMTGIGIMYALIIHKISMSLFNSLLVQSIILGLGFGMLNFLFAHWYFYKYTELKNHSETLKSQLVIDNLTGLYNRRAFNLELEKIDVPIYSVIFIDVDNFRVFNNQYGHKIGDTVLRKVSQTIKRTVRTEDIAYRYGGEEIVVLLKNCPKVIAKEIAENIRTRVSELNNNLYPQITISLGVASCPTDGESVQDVIEKSDAALLLAKNSGKNCTVCF</sequence>
<dbReference type="NCBIfam" id="TIGR00254">
    <property type="entry name" value="GGDEF"/>
    <property type="match status" value="1"/>
</dbReference>
<organism evidence="3 4">
    <name type="scientific">Desulfosporosinus nitroreducens</name>
    <dbReference type="NCBI Taxonomy" id="2018668"/>
    <lineage>
        <taxon>Bacteria</taxon>
        <taxon>Bacillati</taxon>
        <taxon>Bacillota</taxon>
        <taxon>Clostridia</taxon>
        <taxon>Eubacteriales</taxon>
        <taxon>Desulfitobacteriaceae</taxon>
        <taxon>Desulfosporosinus</taxon>
    </lineage>
</organism>
<evidence type="ECO:0000259" key="2">
    <source>
        <dbReference type="PROSITE" id="PS50887"/>
    </source>
</evidence>
<dbReference type="PANTHER" id="PTHR45138:SF9">
    <property type="entry name" value="DIGUANYLATE CYCLASE DGCM-RELATED"/>
    <property type="match status" value="1"/>
</dbReference>
<dbReference type="CDD" id="cd01949">
    <property type="entry name" value="GGDEF"/>
    <property type="match status" value="1"/>
</dbReference>
<dbReference type="InterPro" id="IPR050469">
    <property type="entry name" value="Diguanylate_Cyclase"/>
</dbReference>
<dbReference type="PANTHER" id="PTHR45138">
    <property type="entry name" value="REGULATORY COMPONENTS OF SENSORY TRANSDUCTION SYSTEM"/>
    <property type="match status" value="1"/>
</dbReference>
<dbReference type="Pfam" id="PF00990">
    <property type="entry name" value="GGDEF"/>
    <property type="match status" value="1"/>
</dbReference>
<dbReference type="SMART" id="SM00267">
    <property type="entry name" value="GGDEF"/>
    <property type="match status" value="1"/>
</dbReference>
<feature type="transmembrane region" description="Helical" evidence="1">
    <location>
        <begin position="6"/>
        <end position="22"/>
    </location>
</feature>
<comment type="caution">
    <text evidence="3">The sequence shown here is derived from an EMBL/GenBank/DDBJ whole genome shotgun (WGS) entry which is preliminary data.</text>
</comment>
<keyword evidence="1" id="KW-0812">Transmembrane</keyword>
<name>A0ABT8QQ70_9FIRM</name>
<evidence type="ECO:0000313" key="4">
    <source>
        <dbReference type="Proteomes" id="UP001176021"/>
    </source>
</evidence>
<evidence type="ECO:0000313" key="3">
    <source>
        <dbReference type="EMBL" id="MDO0823493.1"/>
    </source>
</evidence>